<dbReference type="Proteomes" id="UP001456307">
    <property type="component" value="Unassembled WGS sequence"/>
</dbReference>
<evidence type="ECO:0000256" key="1">
    <source>
        <dbReference type="SAM" id="MobiDB-lite"/>
    </source>
</evidence>
<protein>
    <submittedName>
        <fullName evidence="2">Phage portal protein</fullName>
    </submittedName>
</protein>
<dbReference type="InterPro" id="IPR006427">
    <property type="entry name" value="Portal_HK97"/>
</dbReference>
<feature type="compositionally biased region" description="Polar residues" evidence="1">
    <location>
        <begin position="357"/>
        <end position="378"/>
    </location>
</feature>
<dbReference type="NCBIfam" id="TIGR01537">
    <property type="entry name" value="portal_HK97"/>
    <property type="match status" value="1"/>
</dbReference>
<sequence>MSFFPISTHNANADDALAQALVSLSSDDPNVFVGAGVLQNSDIFAAISIIAGDLASNPIQCDSTLYQKMINEQPNKVMDGWHLKYALAVCMLLNGNSFAMIDGHELKFIPNDQITVEQDTITQQLKYTYSPAGSVKRSIDPSQILHFKCFTRDGVTGISPLYALKDERKIQKSGNSLLSAFFANGIHGTTVVKINGADLSQEAKDNVRAAFDNATTGDKAMNTVVIDDGMDVSTLPLNTDILKLVNSNDWSTRQIAKAFGLPPERLGVENQHSNQQQSNVQYLQGTLQHYEDCFTAELDAKLGQHFEFDNSRLLSLDPAAQQQMAVDGYTNGIYTLNEARSLMKLPPTADGDKFKEMNNSNELRATTDQPGGATGTAN</sequence>
<evidence type="ECO:0000313" key="3">
    <source>
        <dbReference type="Proteomes" id="UP001456307"/>
    </source>
</evidence>
<organism evidence="2 3">
    <name type="scientific">Limosilactobacillus allomucosae</name>
    <dbReference type="NCBI Taxonomy" id="3142938"/>
    <lineage>
        <taxon>Bacteria</taxon>
        <taxon>Bacillati</taxon>
        <taxon>Bacillota</taxon>
        <taxon>Bacilli</taxon>
        <taxon>Lactobacillales</taxon>
        <taxon>Lactobacillaceae</taxon>
        <taxon>Limosilactobacillus</taxon>
    </lineage>
</organism>
<dbReference type="EMBL" id="JBCNVT010000001">
    <property type="protein sequence ID" value="MEO5285415.1"/>
    <property type="molecule type" value="Genomic_DNA"/>
</dbReference>
<keyword evidence="3" id="KW-1185">Reference proteome</keyword>
<dbReference type="InterPro" id="IPR006944">
    <property type="entry name" value="Phage/GTA_portal"/>
</dbReference>
<feature type="region of interest" description="Disordered" evidence="1">
    <location>
        <begin position="347"/>
        <end position="378"/>
    </location>
</feature>
<accession>A0ABV0I2N0</accession>
<comment type="caution">
    <text evidence="2">The sequence shown here is derived from an EMBL/GenBank/DDBJ whole genome shotgun (WGS) entry which is preliminary data.</text>
</comment>
<name>A0ABV0I2N0_9LACO</name>
<proteinExistence type="predicted"/>
<dbReference type="Pfam" id="PF04860">
    <property type="entry name" value="Phage_portal"/>
    <property type="match status" value="1"/>
</dbReference>
<dbReference type="RefSeq" id="WP_347985264.1">
    <property type="nucleotide sequence ID" value="NZ_JBCNVT010000001.1"/>
</dbReference>
<evidence type="ECO:0000313" key="2">
    <source>
        <dbReference type="EMBL" id="MEO5285415.1"/>
    </source>
</evidence>
<reference evidence="2 3" key="1">
    <citation type="submission" date="2024-04" db="EMBL/GenBank/DDBJ databases">
        <title>Limosilactobacillus allomucosae sp. nov., a novel species isolated from wild boar faecal samples as potential probiotics for domestic pigs.</title>
        <authorList>
            <person name="Chen B."/>
        </authorList>
    </citation>
    <scope>NUCLEOTIDE SEQUENCE [LARGE SCALE GENOMIC DNA]</scope>
    <source>
        <strain evidence="2 3">WILCCON 0055</strain>
    </source>
</reference>
<gene>
    <name evidence="2" type="ORF">AAVZ08_02025</name>
</gene>